<dbReference type="CDD" id="cd02961">
    <property type="entry name" value="PDI_a_family"/>
    <property type="match status" value="1"/>
</dbReference>
<feature type="transmembrane region" description="Helical" evidence="14">
    <location>
        <begin position="617"/>
        <end position="636"/>
    </location>
</feature>
<proteinExistence type="inferred from homology"/>
<feature type="transmembrane region" description="Helical" evidence="14">
    <location>
        <begin position="687"/>
        <end position="707"/>
    </location>
</feature>
<evidence type="ECO:0000256" key="7">
    <source>
        <dbReference type="ARBA" id="ARBA00022692"/>
    </source>
</evidence>
<dbReference type="GO" id="GO:0016020">
    <property type="term" value="C:membrane"/>
    <property type="evidence" value="ECO:0007669"/>
    <property type="project" value="UniProtKB-SubCell"/>
</dbReference>
<gene>
    <name evidence="17" type="ORF">APUTEX25_002511</name>
</gene>
<comment type="subcellular location">
    <subcellularLocation>
        <location evidence="1">Membrane</location>
        <topology evidence="1">Multi-pass membrane protein</topology>
    </subcellularLocation>
</comment>
<dbReference type="PROSITE" id="PS51352">
    <property type="entry name" value="THIOREDOXIN_2"/>
    <property type="match status" value="1"/>
</dbReference>
<comment type="pathway">
    <text evidence="2">Lipid metabolism; fatty acid biosynthesis.</text>
</comment>
<evidence type="ECO:0000256" key="2">
    <source>
        <dbReference type="ARBA" id="ARBA00005194"/>
    </source>
</evidence>
<keyword evidence="6" id="KW-0444">Lipid biosynthesis</keyword>
<dbReference type="GO" id="GO:0006457">
    <property type="term" value="P:protein folding"/>
    <property type="evidence" value="ECO:0007669"/>
    <property type="project" value="TreeGrafter"/>
</dbReference>
<dbReference type="Pfam" id="PF00085">
    <property type="entry name" value="Thioredoxin"/>
    <property type="match status" value="2"/>
</dbReference>
<dbReference type="Pfam" id="PF13848">
    <property type="entry name" value="Thioredoxin_6"/>
    <property type="match status" value="1"/>
</dbReference>
<dbReference type="Gene3D" id="3.40.30.10">
    <property type="entry name" value="Glutaredoxin"/>
    <property type="match status" value="4"/>
</dbReference>
<keyword evidence="11 14" id="KW-0472">Membrane</keyword>
<dbReference type="CDD" id="cd02981">
    <property type="entry name" value="PDI_b_family"/>
    <property type="match status" value="1"/>
</dbReference>
<sequence length="727" mass="78139">SGLLRCTFLVLLIAGHSVWASAPADDVDEKDVVVLTTKNFETELAKEKFALVDATEEGDLANQFDVKGYPTLKWFVNGKEASDFGGGRTKDDIVRWIAKKTGPATSDVTAVDAAEKLSEKPGATVLAYLSELSGADFESYTELAASKDDTEFFTTTSKDVAAKLGLTATGSVAVIRNYEGFDPETVTSAGDSTFEGAKGSFGERAAAFLLAQRLPAYMEFSQANANAIFGSGVDKHVIVAGPEEAFAPGKELDTLLRAASAKTRGQVVLVIAKLGTETAKPILDFFGLDAAASTAQVVGFDSKSNKKFKFPGEGEVTADALAAFAVALNDGSAQALLKSAPVPEEPTEDGVTVVVGSTVDSIVKSEDHDVLLESLAPIYEKLAKRFASVDSVVIAKMDGTANEHPDIDAKGFPTLLFFPAGKAQEAIPYTDERTLKAFTKFLKANAKKKFTLPKKGKKGKKEEAAALWSRGNMGRHSQAYLLTYCGISFMGWSYALVSIIASLVVNRNVEPPSEDTSAFVGEAGWRGGRCTGFRSGRLPDLRKRCLSTPRRHTACRVMNGTLSSAETFQLLGLLDVLNAAVGLVASAPLTAFLQWAGRSNVLFGVLPLAPPEVSKSPMVTVLFAVWALADIIRFAYYASVIMGKYSAFIPLYPIGVAAEMKIVWDSIPLISKSKAYSVQVPGGHTISYAHFLWVLLLIYIPIFWRLYSFLLRQRKKKLAGSLKKKDA</sequence>
<evidence type="ECO:0000256" key="8">
    <source>
        <dbReference type="ARBA" id="ARBA00022832"/>
    </source>
</evidence>
<evidence type="ECO:0000256" key="10">
    <source>
        <dbReference type="ARBA" id="ARBA00023098"/>
    </source>
</evidence>
<evidence type="ECO:0000256" key="15">
    <source>
        <dbReference type="SAM" id="SignalP"/>
    </source>
</evidence>
<keyword evidence="10" id="KW-0443">Lipid metabolism</keyword>
<dbReference type="GO" id="GO:0034976">
    <property type="term" value="P:response to endoplasmic reticulum stress"/>
    <property type="evidence" value="ECO:0007669"/>
    <property type="project" value="TreeGrafter"/>
</dbReference>
<dbReference type="PANTHER" id="PTHR18929:SF246">
    <property type="entry name" value="PROTEIN DISULFIDE ISOMERASE-LIKE 1-4"/>
    <property type="match status" value="1"/>
</dbReference>
<dbReference type="InterPro" id="IPR013766">
    <property type="entry name" value="Thioredoxin_domain"/>
</dbReference>
<dbReference type="PANTHER" id="PTHR18929">
    <property type="entry name" value="PROTEIN DISULFIDE ISOMERASE"/>
    <property type="match status" value="1"/>
</dbReference>
<evidence type="ECO:0000256" key="3">
    <source>
        <dbReference type="ARBA" id="ARBA00006347"/>
    </source>
</evidence>
<dbReference type="AlphaFoldDB" id="A0A3M7KUU1"/>
<comment type="similarity">
    <text evidence="3">Belongs to the protein disulfide isomerase family.</text>
</comment>
<keyword evidence="7 14" id="KW-0812">Transmembrane</keyword>
<evidence type="ECO:0000256" key="11">
    <source>
        <dbReference type="ARBA" id="ARBA00023136"/>
    </source>
</evidence>
<feature type="transmembrane region" description="Helical" evidence="14">
    <location>
        <begin position="648"/>
        <end position="667"/>
    </location>
</feature>
<evidence type="ECO:0000259" key="16">
    <source>
        <dbReference type="PROSITE" id="PS51352"/>
    </source>
</evidence>
<feature type="transmembrane region" description="Helical" evidence="14">
    <location>
        <begin position="479"/>
        <end position="505"/>
    </location>
</feature>
<comment type="similarity">
    <text evidence="4">Belongs to the very long-chain fatty acids dehydratase HACD family.</text>
</comment>
<organism evidence="17 18">
    <name type="scientific">Auxenochlorella protothecoides</name>
    <name type="common">Green microalga</name>
    <name type="synonym">Chlorella protothecoides</name>
    <dbReference type="NCBI Taxonomy" id="3075"/>
    <lineage>
        <taxon>Eukaryota</taxon>
        <taxon>Viridiplantae</taxon>
        <taxon>Chlorophyta</taxon>
        <taxon>core chlorophytes</taxon>
        <taxon>Trebouxiophyceae</taxon>
        <taxon>Chlorellales</taxon>
        <taxon>Chlorellaceae</taxon>
        <taxon>Auxenochlorella</taxon>
    </lineage>
</organism>
<feature type="transmembrane region" description="Helical" evidence="14">
    <location>
        <begin position="576"/>
        <end position="597"/>
    </location>
</feature>
<protein>
    <recommendedName>
        <fullName evidence="5">very-long-chain (3R)-3-hydroxyacyl-CoA dehydratase</fullName>
        <ecNumber evidence="5">4.2.1.134</ecNumber>
    </recommendedName>
</protein>
<dbReference type="InterPro" id="IPR007482">
    <property type="entry name" value="Tyr_Pase-like_PTPLA"/>
</dbReference>
<evidence type="ECO:0000313" key="17">
    <source>
        <dbReference type="EMBL" id="RMZ53102.1"/>
    </source>
</evidence>
<keyword evidence="8" id="KW-0276">Fatty acid metabolism</keyword>
<accession>A0A3M7KUU1</accession>
<dbReference type="CDD" id="cd02995">
    <property type="entry name" value="PDI_a_PDI_a'_C"/>
    <property type="match status" value="1"/>
</dbReference>
<keyword evidence="13" id="KW-0456">Lyase</keyword>
<dbReference type="InterPro" id="IPR036249">
    <property type="entry name" value="Thioredoxin-like_sf"/>
</dbReference>
<feature type="domain" description="Thioredoxin" evidence="16">
    <location>
        <begin position="315"/>
        <end position="447"/>
    </location>
</feature>
<dbReference type="UniPathway" id="UPA00094"/>
<feature type="signal peptide" evidence="15">
    <location>
        <begin position="1"/>
        <end position="20"/>
    </location>
</feature>
<keyword evidence="9 14" id="KW-1133">Transmembrane helix</keyword>
<evidence type="ECO:0000256" key="12">
    <source>
        <dbReference type="ARBA" id="ARBA00023160"/>
    </source>
</evidence>
<comment type="caution">
    <text evidence="17">The sequence shown here is derived from an EMBL/GenBank/DDBJ whole genome shotgun (WGS) entry which is preliminary data.</text>
</comment>
<name>A0A3M7KUU1_AUXPR</name>
<dbReference type="EC" id="4.2.1.134" evidence="5"/>
<evidence type="ECO:0000256" key="1">
    <source>
        <dbReference type="ARBA" id="ARBA00004141"/>
    </source>
</evidence>
<dbReference type="EMBL" id="QOKY01000201">
    <property type="protein sequence ID" value="RMZ53102.1"/>
    <property type="molecule type" value="Genomic_DNA"/>
</dbReference>
<dbReference type="GO" id="GO:0003756">
    <property type="term" value="F:protein disulfide isomerase activity"/>
    <property type="evidence" value="ECO:0007669"/>
    <property type="project" value="TreeGrafter"/>
</dbReference>
<dbReference type="GO" id="GO:0102158">
    <property type="term" value="F:very-long-chain (3R)-3-hydroxyacyl-CoA dehydratase activity"/>
    <property type="evidence" value="ECO:0007669"/>
    <property type="project" value="UniProtKB-EC"/>
</dbReference>
<dbReference type="GO" id="GO:0006633">
    <property type="term" value="P:fatty acid biosynthetic process"/>
    <property type="evidence" value="ECO:0007669"/>
    <property type="project" value="UniProtKB-UniPathway"/>
</dbReference>
<dbReference type="GO" id="GO:0005783">
    <property type="term" value="C:endoplasmic reticulum"/>
    <property type="evidence" value="ECO:0007669"/>
    <property type="project" value="TreeGrafter"/>
</dbReference>
<feature type="non-terminal residue" evidence="17">
    <location>
        <position position="1"/>
    </location>
</feature>
<evidence type="ECO:0000256" key="13">
    <source>
        <dbReference type="ARBA" id="ARBA00023239"/>
    </source>
</evidence>
<evidence type="ECO:0000256" key="4">
    <source>
        <dbReference type="ARBA" id="ARBA00007811"/>
    </source>
</evidence>
<keyword evidence="12" id="KW-0275">Fatty acid biosynthesis</keyword>
<evidence type="ECO:0000256" key="9">
    <source>
        <dbReference type="ARBA" id="ARBA00022989"/>
    </source>
</evidence>
<evidence type="ECO:0000256" key="6">
    <source>
        <dbReference type="ARBA" id="ARBA00022516"/>
    </source>
</evidence>
<evidence type="ECO:0000256" key="14">
    <source>
        <dbReference type="SAM" id="Phobius"/>
    </source>
</evidence>
<reference evidence="18" key="1">
    <citation type="journal article" date="2018" name="Algal Res.">
        <title>Characterization of plant carbon substrate utilization by Auxenochlorella protothecoides.</title>
        <authorList>
            <person name="Vogler B.W."/>
            <person name="Starkenburg S.R."/>
            <person name="Sudasinghe N."/>
            <person name="Schambach J.Y."/>
            <person name="Rollin J.A."/>
            <person name="Pattathil S."/>
            <person name="Barry A.N."/>
        </authorList>
    </citation>
    <scope>NUCLEOTIDE SEQUENCE [LARGE SCALE GENOMIC DNA]</scope>
    <source>
        <strain evidence="18">UTEX 25</strain>
    </source>
</reference>
<evidence type="ECO:0000313" key="18">
    <source>
        <dbReference type="Proteomes" id="UP000279271"/>
    </source>
</evidence>
<feature type="chain" id="PRO_5018000702" description="very-long-chain (3R)-3-hydroxyacyl-CoA dehydratase" evidence="15">
    <location>
        <begin position="21"/>
        <end position="727"/>
    </location>
</feature>
<dbReference type="Pfam" id="PF04387">
    <property type="entry name" value="PTPLA"/>
    <property type="match status" value="1"/>
</dbReference>
<dbReference type="Proteomes" id="UP000279271">
    <property type="component" value="Unassembled WGS sequence"/>
</dbReference>
<dbReference type="SUPFAM" id="SSF52833">
    <property type="entry name" value="Thioredoxin-like"/>
    <property type="match status" value="4"/>
</dbReference>
<evidence type="ECO:0000256" key="5">
    <source>
        <dbReference type="ARBA" id="ARBA00013122"/>
    </source>
</evidence>
<keyword evidence="15" id="KW-0732">Signal</keyword>